<accession>A0A0V1JPB7</accession>
<organism evidence="1 2">
    <name type="scientific">Trichinella nativa</name>
    <dbReference type="NCBI Taxonomy" id="6335"/>
    <lineage>
        <taxon>Eukaryota</taxon>
        <taxon>Metazoa</taxon>
        <taxon>Ecdysozoa</taxon>
        <taxon>Nematoda</taxon>
        <taxon>Enoplea</taxon>
        <taxon>Dorylaimia</taxon>
        <taxon>Trichinellida</taxon>
        <taxon>Trichinellidae</taxon>
        <taxon>Trichinella</taxon>
    </lineage>
</organism>
<dbReference type="EMBL" id="JYDW01003872">
    <property type="protein sequence ID" value="KRZ36819.1"/>
    <property type="molecule type" value="Genomic_DNA"/>
</dbReference>
<dbReference type="Proteomes" id="UP000054721">
    <property type="component" value="Unassembled WGS sequence"/>
</dbReference>
<keyword evidence="2" id="KW-1185">Reference proteome</keyword>
<feature type="non-terminal residue" evidence="1">
    <location>
        <position position="1"/>
    </location>
</feature>
<evidence type="ECO:0000313" key="2">
    <source>
        <dbReference type="Proteomes" id="UP000054721"/>
    </source>
</evidence>
<gene>
    <name evidence="1" type="ORF">T02_10981</name>
</gene>
<proteinExistence type="predicted"/>
<sequence length="30" mass="3560">LRSPAVERDKMAALSQRAREWKLPTSWGRY</sequence>
<dbReference type="AlphaFoldDB" id="A0A0V1JPB7"/>
<evidence type="ECO:0000313" key="1">
    <source>
        <dbReference type="EMBL" id="KRZ36819.1"/>
    </source>
</evidence>
<name>A0A0V1JPB7_9BILA</name>
<feature type="non-terminal residue" evidence="1">
    <location>
        <position position="30"/>
    </location>
</feature>
<reference evidence="1 2" key="1">
    <citation type="submission" date="2015-05" db="EMBL/GenBank/DDBJ databases">
        <title>Evolution of Trichinella species and genotypes.</title>
        <authorList>
            <person name="Korhonen P.K."/>
            <person name="Edoardo P."/>
            <person name="Giuseppe L.R."/>
            <person name="Gasser R.B."/>
        </authorList>
    </citation>
    <scope>NUCLEOTIDE SEQUENCE [LARGE SCALE GENOMIC DNA]</scope>
    <source>
        <strain evidence="1">ISS10</strain>
    </source>
</reference>
<comment type="caution">
    <text evidence="1">The sequence shown here is derived from an EMBL/GenBank/DDBJ whole genome shotgun (WGS) entry which is preliminary data.</text>
</comment>
<protein>
    <submittedName>
        <fullName evidence="1">Uncharacterized protein</fullName>
    </submittedName>
</protein>